<evidence type="ECO:0000256" key="5">
    <source>
        <dbReference type="ARBA" id="ARBA00022516"/>
    </source>
</evidence>
<evidence type="ECO:0000256" key="6">
    <source>
        <dbReference type="ARBA" id="ARBA00022679"/>
    </source>
</evidence>
<reference evidence="13" key="1">
    <citation type="submission" date="2018-06" db="EMBL/GenBank/DDBJ databases">
        <authorList>
            <person name="Zhirakovskaya E."/>
        </authorList>
    </citation>
    <scope>NUCLEOTIDE SEQUENCE</scope>
</reference>
<comment type="similarity">
    <text evidence="2">Belongs to the thiolase-like superfamily. FabH family.</text>
</comment>
<proteinExistence type="inferred from homology"/>
<dbReference type="EMBL" id="UOEN01000032">
    <property type="protein sequence ID" value="VAW11608.1"/>
    <property type="molecule type" value="Genomic_DNA"/>
</dbReference>
<dbReference type="HAMAP" id="MF_01815">
    <property type="entry name" value="FabH"/>
    <property type="match status" value="1"/>
</dbReference>
<dbReference type="Gene3D" id="3.40.47.10">
    <property type="match status" value="1"/>
</dbReference>
<dbReference type="GO" id="GO:0006633">
    <property type="term" value="P:fatty acid biosynthetic process"/>
    <property type="evidence" value="ECO:0007669"/>
    <property type="project" value="UniProtKB-KW"/>
</dbReference>
<dbReference type="PANTHER" id="PTHR34069">
    <property type="entry name" value="3-OXOACYL-[ACYL-CARRIER-PROTEIN] SYNTHASE 3"/>
    <property type="match status" value="1"/>
</dbReference>
<comment type="pathway">
    <text evidence="1">Lipid metabolism; fatty acid biosynthesis.</text>
</comment>
<feature type="domain" description="Beta-ketoacyl-[acyl-carrier-protein] synthase III N-terminal" evidence="12">
    <location>
        <begin position="107"/>
        <end position="185"/>
    </location>
</feature>
<keyword evidence="7" id="KW-0276">Fatty acid metabolism</keyword>
<dbReference type="GO" id="GO:0033818">
    <property type="term" value="F:beta-ketoacyl-acyl-carrier-protein synthase III activity"/>
    <property type="evidence" value="ECO:0007669"/>
    <property type="project" value="UniProtKB-EC"/>
</dbReference>
<name>A0A3B0T133_9ZZZZ</name>
<dbReference type="InterPro" id="IPR004655">
    <property type="entry name" value="FabH"/>
</dbReference>
<evidence type="ECO:0000313" key="13">
    <source>
        <dbReference type="EMBL" id="VAW11608.1"/>
    </source>
</evidence>
<dbReference type="SUPFAM" id="SSF53901">
    <property type="entry name" value="Thiolase-like"/>
    <property type="match status" value="1"/>
</dbReference>
<dbReference type="Pfam" id="PF08545">
    <property type="entry name" value="ACP_syn_III"/>
    <property type="match status" value="1"/>
</dbReference>
<dbReference type="InterPro" id="IPR013751">
    <property type="entry name" value="ACP_syn_III_N"/>
</dbReference>
<protein>
    <recommendedName>
        <fullName evidence="3">beta-ketoacyl-[acyl-carrier-protein] synthase III</fullName>
        <ecNumber evidence="3">2.3.1.180</ecNumber>
    </recommendedName>
</protein>
<gene>
    <name evidence="13" type="ORF">MNBD_BACTEROID05-1315</name>
</gene>
<dbReference type="AlphaFoldDB" id="A0A3B0T133"/>
<dbReference type="InterPro" id="IPR016039">
    <property type="entry name" value="Thiolase-like"/>
</dbReference>
<evidence type="ECO:0000256" key="1">
    <source>
        <dbReference type="ARBA" id="ARBA00005194"/>
    </source>
</evidence>
<sequence length="325" mass="35115">MKNIGIIGLGHCLPKKRLTNRALEKLVDTSDEWITTRTGIKERRIAGKDEKNSSLAIGAAKEALKKASLLAKDVELIIVTTISPDSNFPSVACLVQKAIGAKKATAFDISAACSGFLYGVTTAKQFLQNGMYKNALVIASEKITNLIDWNDRGTCVLFGDGAGACVLAPVRGNRGIKSEYLHAQGQHGELMSVVSDGRDPLNQDNKHIRLPYVVMQGQELFKIAVNSMAEAVEIALKKAKLKLSDVDCVVPHQANDRIISAVARKLKIPKDKIFINIQKYGNMSAASIAVALYEAVEEKRIKKGDTVVLVTFGAGLVSAANVVKW</sequence>
<keyword evidence="8" id="KW-0443">Lipid metabolism</keyword>
<feature type="domain" description="Beta-ketoacyl-[acyl-carrier-protein] synthase III C-terminal" evidence="11">
    <location>
        <begin position="236"/>
        <end position="325"/>
    </location>
</feature>
<evidence type="ECO:0000259" key="11">
    <source>
        <dbReference type="Pfam" id="PF08541"/>
    </source>
</evidence>
<dbReference type="NCBIfam" id="NF006829">
    <property type="entry name" value="PRK09352.1"/>
    <property type="match status" value="1"/>
</dbReference>
<evidence type="ECO:0000256" key="4">
    <source>
        <dbReference type="ARBA" id="ARBA00022490"/>
    </source>
</evidence>
<evidence type="ECO:0000256" key="2">
    <source>
        <dbReference type="ARBA" id="ARBA00008642"/>
    </source>
</evidence>
<evidence type="ECO:0000256" key="10">
    <source>
        <dbReference type="ARBA" id="ARBA00023315"/>
    </source>
</evidence>
<accession>A0A3B0T133</accession>
<keyword evidence="6 13" id="KW-0808">Transferase</keyword>
<dbReference type="EC" id="2.3.1.180" evidence="3"/>
<dbReference type="Pfam" id="PF08541">
    <property type="entry name" value="ACP_syn_III_C"/>
    <property type="match status" value="1"/>
</dbReference>
<keyword evidence="4" id="KW-0963">Cytoplasm</keyword>
<dbReference type="CDD" id="cd00830">
    <property type="entry name" value="KAS_III"/>
    <property type="match status" value="1"/>
</dbReference>
<dbReference type="GO" id="GO:0004315">
    <property type="term" value="F:3-oxoacyl-[acyl-carrier-protein] synthase activity"/>
    <property type="evidence" value="ECO:0007669"/>
    <property type="project" value="InterPro"/>
</dbReference>
<evidence type="ECO:0000256" key="9">
    <source>
        <dbReference type="ARBA" id="ARBA00023160"/>
    </source>
</evidence>
<dbReference type="NCBIfam" id="TIGR00747">
    <property type="entry name" value="fabH"/>
    <property type="match status" value="1"/>
</dbReference>
<keyword evidence="10 13" id="KW-0012">Acyltransferase</keyword>
<dbReference type="PANTHER" id="PTHR34069:SF2">
    <property type="entry name" value="BETA-KETOACYL-[ACYL-CARRIER-PROTEIN] SYNTHASE III"/>
    <property type="match status" value="1"/>
</dbReference>
<evidence type="ECO:0000256" key="7">
    <source>
        <dbReference type="ARBA" id="ARBA00022832"/>
    </source>
</evidence>
<evidence type="ECO:0000256" key="3">
    <source>
        <dbReference type="ARBA" id="ARBA00012333"/>
    </source>
</evidence>
<keyword evidence="5" id="KW-0444">Lipid biosynthesis</keyword>
<dbReference type="GO" id="GO:0044550">
    <property type="term" value="P:secondary metabolite biosynthetic process"/>
    <property type="evidence" value="ECO:0007669"/>
    <property type="project" value="TreeGrafter"/>
</dbReference>
<evidence type="ECO:0000259" key="12">
    <source>
        <dbReference type="Pfam" id="PF08545"/>
    </source>
</evidence>
<organism evidence="13">
    <name type="scientific">hydrothermal vent metagenome</name>
    <dbReference type="NCBI Taxonomy" id="652676"/>
    <lineage>
        <taxon>unclassified sequences</taxon>
        <taxon>metagenomes</taxon>
        <taxon>ecological metagenomes</taxon>
    </lineage>
</organism>
<evidence type="ECO:0000256" key="8">
    <source>
        <dbReference type="ARBA" id="ARBA00023098"/>
    </source>
</evidence>
<keyword evidence="9" id="KW-0275">Fatty acid biosynthesis</keyword>
<dbReference type="FunFam" id="3.40.47.10:FF:000004">
    <property type="entry name" value="3-oxoacyl-[acyl-carrier-protein] synthase 3"/>
    <property type="match status" value="1"/>
</dbReference>
<dbReference type="InterPro" id="IPR013747">
    <property type="entry name" value="ACP_syn_III_C"/>
</dbReference>